<dbReference type="Pfam" id="PF13193">
    <property type="entry name" value="AMP-binding_C"/>
    <property type="match status" value="1"/>
</dbReference>
<dbReference type="SMART" id="SM00823">
    <property type="entry name" value="PKS_PP"/>
    <property type="match status" value="2"/>
</dbReference>
<dbReference type="Gene3D" id="3.30.559.10">
    <property type="entry name" value="Chloramphenicol acetyltransferase-like domain"/>
    <property type="match status" value="2"/>
</dbReference>
<evidence type="ECO:0000259" key="5">
    <source>
        <dbReference type="PROSITE" id="PS50075"/>
    </source>
</evidence>
<dbReference type="RefSeq" id="WP_028613369.1">
    <property type="nucleotide sequence ID" value="NZ_CP010979.1"/>
</dbReference>
<dbReference type="Pfam" id="PF00501">
    <property type="entry name" value="AMP-binding"/>
    <property type="match status" value="2"/>
</dbReference>
<dbReference type="GO" id="GO:0009239">
    <property type="term" value="P:enterobactin biosynthetic process"/>
    <property type="evidence" value="ECO:0007669"/>
    <property type="project" value="TreeGrafter"/>
</dbReference>
<dbReference type="Gene3D" id="3.40.50.12780">
    <property type="entry name" value="N-terminal domain of ligase-like"/>
    <property type="match status" value="1"/>
</dbReference>
<dbReference type="InterPro" id="IPR006162">
    <property type="entry name" value="Ppantetheine_attach_site"/>
</dbReference>
<dbReference type="Proteomes" id="UP000033260">
    <property type="component" value="Chromosome"/>
</dbReference>
<dbReference type="FunFam" id="1.10.1200.10:FF:000005">
    <property type="entry name" value="Nonribosomal peptide synthetase 1"/>
    <property type="match status" value="1"/>
</dbReference>
<dbReference type="SUPFAM" id="SSF56801">
    <property type="entry name" value="Acetyl-CoA synthetase-like"/>
    <property type="match status" value="2"/>
</dbReference>
<evidence type="ECO:0000256" key="4">
    <source>
        <dbReference type="ARBA" id="ARBA00022553"/>
    </source>
</evidence>
<dbReference type="InterPro" id="IPR010071">
    <property type="entry name" value="AA_adenyl_dom"/>
</dbReference>
<dbReference type="Gene3D" id="1.10.1200.10">
    <property type="entry name" value="ACP-like"/>
    <property type="match status" value="2"/>
</dbReference>
<comment type="cofactor">
    <cofactor evidence="1">
        <name>pantetheine 4'-phosphate</name>
        <dbReference type="ChEBI" id="CHEBI:47942"/>
    </cofactor>
</comment>
<dbReference type="GO" id="GO:0009366">
    <property type="term" value="C:enterobactin synthetase complex"/>
    <property type="evidence" value="ECO:0007669"/>
    <property type="project" value="TreeGrafter"/>
</dbReference>
<keyword evidence="3" id="KW-0596">Phosphopantetheine</keyword>
<dbReference type="EMBL" id="CP010979">
    <property type="protein sequence ID" value="AJQ45951.1"/>
    <property type="molecule type" value="Genomic_DNA"/>
</dbReference>
<dbReference type="GO" id="GO:0043041">
    <property type="term" value="P:amino acid activation for nonribosomal peptide biosynthetic process"/>
    <property type="evidence" value="ECO:0007669"/>
    <property type="project" value="TreeGrafter"/>
</dbReference>
<dbReference type="InterPro" id="IPR020806">
    <property type="entry name" value="PKS_PP-bd"/>
</dbReference>
<evidence type="ECO:0000256" key="2">
    <source>
        <dbReference type="ARBA" id="ARBA00006432"/>
    </source>
</evidence>
<dbReference type="Pfam" id="PF00550">
    <property type="entry name" value="PP-binding"/>
    <property type="match status" value="2"/>
</dbReference>
<dbReference type="PANTHER" id="PTHR45527:SF1">
    <property type="entry name" value="FATTY ACID SYNTHASE"/>
    <property type="match status" value="1"/>
</dbReference>
<proteinExistence type="inferred from homology"/>
<evidence type="ECO:0000313" key="7">
    <source>
        <dbReference type="Proteomes" id="UP000033260"/>
    </source>
</evidence>
<dbReference type="GO" id="GO:0072330">
    <property type="term" value="P:monocarboxylic acid biosynthetic process"/>
    <property type="evidence" value="ECO:0007669"/>
    <property type="project" value="UniProtKB-ARBA"/>
</dbReference>
<dbReference type="InterPro" id="IPR045851">
    <property type="entry name" value="AMP-bd_C_sf"/>
</dbReference>
<feature type="domain" description="Carrier" evidence="5">
    <location>
        <begin position="2037"/>
        <end position="2112"/>
    </location>
</feature>
<organism evidence="6 7">
    <name type="scientific">Pseudomonas putida S13.1.2</name>
    <dbReference type="NCBI Taxonomy" id="1384061"/>
    <lineage>
        <taxon>Bacteria</taxon>
        <taxon>Pseudomonadati</taxon>
        <taxon>Pseudomonadota</taxon>
        <taxon>Gammaproteobacteria</taxon>
        <taxon>Pseudomonadales</taxon>
        <taxon>Pseudomonadaceae</taxon>
        <taxon>Pseudomonas</taxon>
    </lineage>
</organism>
<dbReference type="GO" id="GO:0005829">
    <property type="term" value="C:cytosol"/>
    <property type="evidence" value="ECO:0007669"/>
    <property type="project" value="TreeGrafter"/>
</dbReference>
<dbReference type="PROSITE" id="PS50075">
    <property type="entry name" value="CARRIER"/>
    <property type="match status" value="2"/>
</dbReference>
<dbReference type="GO" id="GO:0047527">
    <property type="term" value="F:2,3-dihydroxybenzoate-serine ligase activity"/>
    <property type="evidence" value="ECO:0007669"/>
    <property type="project" value="TreeGrafter"/>
</dbReference>
<evidence type="ECO:0000256" key="1">
    <source>
        <dbReference type="ARBA" id="ARBA00001957"/>
    </source>
</evidence>
<dbReference type="Gene3D" id="3.40.50.980">
    <property type="match status" value="2"/>
</dbReference>
<accession>A0AAU8RRU1</accession>
<reference evidence="6 7" key="1">
    <citation type="submission" date="2015-02" db="EMBL/GenBank/DDBJ databases">
        <title>Complete Genome Sequencing of Pseudomonas putida S13.1.2.</title>
        <authorList>
            <person name="Chong T.M."/>
            <person name="Chan K.G."/>
            <person name="Dessaux Y."/>
        </authorList>
    </citation>
    <scope>NUCLEOTIDE SEQUENCE [LARGE SCALE GENOMIC DNA]</scope>
    <source>
        <strain evidence="6 7">S13.1.2</strain>
    </source>
</reference>
<dbReference type="FunFam" id="3.30.559.10:FF:000012">
    <property type="entry name" value="Non-ribosomal peptide synthetase"/>
    <property type="match status" value="2"/>
</dbReference>
<dbReference type="FunFam" id="3.30.300.30:FF:000010">
    <property type="entry name" value="Enterobactin synthetase component F"/>
    <property type="match status" value="1"/>
</dbReference>
<protein>
    <recommendedName>
        <fullName evidence="5">Carrier domain-containing protein</fullName>
    </recommendedName>
</protein>
<dbReference type="NCBIfam" id="TIGR01733">
    <property type="entry name" value="AA-adenyl-dom"/>
    <property type="match status" value="2"/>
</dbReference>
<dbReference type="FunFam" id="3.40.50.980:FF:000001">
    <property type="entry name" value="Non-ribosomal peptide synthetase"/>
    <property type="match status" value="2"/>
</dbReference>
<dbReference type="InterPro" id="IPR000873">
    <property type="entry name" value="AMP-dep_synth/lig_dom"/>
</dbReference>
<dbReference type="NCBIfam" id="NF003417">
    <property type="entry name" value="PRK04813.1"/>
    <property type="match status" value="2"/>
</dbReference>
<dbReference type="FunFam" id="1.10.1200.10:FF:000016">
    <property type="entry name" value="Non-ribosomal peptide synthase"/>
    <property type="match status" value="1"/>
</dbReference>
<dbReference type="Gene3D" id="3.30.300.30">
    <property type="match status" value="2"/>
</dbReference>
<dbReference type="InterPro" id="IPR042099">
    <property type="entry name" value="ANL_N_sf"/>
</dbReference>
<evidence type="ECO:0000256" key="3">
    <source>
        <dbReference type="ARBA" id="ARBA00022450"/>
    </source>
</evidence>
<dbReference type="Gene3D" id="2.30.38.10">
    <property type="entry name" value="Luciferase, Domain 3"/>
    <property type="match status" value="1"/>
</dbReference>
<dbReference type="GO" id="GO:0031177">
    <property type="term" value="F:phosphopantetheine binding"/>
    <property type="evidence" value="ECO:0007669"/>
    <property type="project" value="InterPro"/>
</dbReference>
<dbReference type="InterPro" id="IPR023213">
    <property type="entry name" value="CAT-like_dom_sf"/>
</dbReference>
<comment type="similarity">
    <text evidence="2">Belongs to the ATP-dependent AMP-binding enzyme family.</text>
</comment>
<keyword evidence="4" id="KW-0597">Phosphoprotein</keyword>
<dbReference type="PROSITE" id="PS00455">
    <property type="entry name" value="AMP_BINDING"/>
    <property type="match status" value="2"/>
</dbReference>
<evidence type="ECO:0000313" key="6">
    <source>
        <dbReference type="EMBL" id="AJQ45951.1"/>
    </source>
</evidence>
<dbReference type="InterPro" id="IPR025110">
    <property type="entry name" value="AMP-bd_C"/>
</dbReference>
<dbReference type="InterPro" id="IPR036736">
    <property type="entry name" value="ACP-like_sf"/>
</dbReference>
<dbReference type="InterPro" id="IPR020845">
    <property type="entry name" value="AMP-binding_CS"/>
</dbReference>
<dbReference type="SUPFAM" id="SSF52777">
    <property type="entry name" value="CoA-dependent acyltransferases"/>
    <property type="match status" value="4"/>
</dbReference>
<feature type="domain" description="Carrier" evidence="5">
    <location>
        <begin position="987"/>
        <end position="1062"/>
    </location>
</feature>
<dbReference type="SUPFAM" id="SSF47336">
    <property type="entry name" value="ACP-like"/>
    <property type="match status" value="2"/>
</dbReference>
<dbReference type="InterPro" id="IPR001242">
    <property type="entry name" value="Condensation_dom"/>
</dbReference>
<gene>
    <name evidence="6" type="ORF">N805_01310</name>
</gene>
<dbReference type="CDD" id="cd05930">
    <property type="entry name" value="A_NRPS"/>
    <property type="match status" value="1"/>
</dbReference>
<dbReference type="PROSITE" id="PS00012">
    <property type="entry name" value="PHOSPHOPANTETHEINE"/>
    <property type="match status" value="1"/>
</dbReference>
<dbReference type="CDD" id="cd19531">
    <property type="entry name" value="LCL_NRPS-like"/>
    <property type="match status" value="2"/>
</dbReference>
<sequence length="2132" mass="232710">MTPQDAQRLARRFIELPAAKRPLFLEALARENVDFSLFPIPAEVVVDARDGLSFAQQRMWFLWRLDPTSAAYHLPMAVRLEGTVDVQALQAALDALVQRHESLRTGFVEDGDNVRQVVQAACHVPLAQIELSAAGQSLETLAEAQVREPFDLARPPLLRASLVKLAADNHVLLLTLHHIVADGWSMSVLVEEMVRGYDASCSGAPQALAPLPIQYRDFALWQRSWLEAGGADTQLAYWRERLGEEPLPLSLPLDRPRPATPSFRGARVAVMVEADLAGRLHVLAREHQCTLFMVLLAAYKCLLQREGGQRHVRVGIPVANRQRAEVEPLIGCFINTQVLQTDIDPTIDTTALLARVRETALGAQAHQDLPYERLVEALAPRHTGGTPAGLFEVLFNHQSQVADITAITTASGLRLVRQEAARVSARFDLSLDTHERGGELFAHFTYAKDVFDAATVERLGQDWLSILHQMTAGQGRAIGDWMLREHSERAPGPVADWLAVHRQFERAAAAAPHTFAAVAGGERVDYLTLNRRADALALELRRQGAAADAPVALVAERSVDMLVGLLAILKAGAAYLPLEPDQPAERLAHMLEVAQVRLLLAPLHWQAPLPAGIARIEIGQALAEQAFEGPDVHPDQLAYVIFTSGTTGRPKGVGVSHRALAHYLDAVCARLPLEGVERLAMVSTPAADLGHTMLFGALAKGRTLHLLSKDQVLDAQAFAAYMSAERIDALKIVPSHLLTLLSASEGNQALPARCLVLGGETCPQALRVQIAERAPDLAVINHYGPTETTVGVLTHSLAAGGVVALGQPLGQTRVRVLDASLQPTARGELYVAGPSVARGYQGAAAQTAERFVPDPFDPQGGRLYRTGDWVQRDAVGNLHYQGRQDGQVKIRGHRVELAEVQARLCGLPGVSTALVRVHRDGLLVAYVVAPQVDEANLRSRLAGDLPEPMLPSHWVLLERLPVTANGKVDVQALPDPQPLVSGAPWQAPCSPLEVAMAALWAEVLQVERVGLADNFFALGGHSLLATQLISRVRRQLNLDVALRALFDAPELGAFCAIAAARSEQAEAPITPRDRAQALPLSHAQQRQWLFWKIHPTSAAYHTPLAVRLNGALHLPALQAALDALLQRHETLRSVFEEHDGSALQRVLPVSALPIVDEDWRARDQAGLEAYLRECVEAPFDLRHGPLIRARLIRLGEAEYVLLLTLHHIVSDGWSMGVMVRECLAQYNAHRSGTPIAIQPLAVQYADYASWQRERLAAGRQQVQVEYWKARLEDDFSVLELPADRLRPDVPSHRGARLDIRLPEHLTERLRALAVSANATLFHVFLATFALLLARTSGREKINLGVPMTNRDRVELEGLIGFFVNTVVVRTAVDPSCSFLDLLAQVRDNALGAQAHNDLPFDALVEALQPQRSTSYNPLFQVMYNHLRDVGHKVDGSSAAGLSVTELELSEHTAQFDLSLNTLERSDGVLASFNYATDLFDALRIERFTAQWQQLLHALAEHPSCAVGDLSLLPPVQQQAWVRQWTVQQWLDDGAERIHQHIARQARLAPEAIAVSAAGQQLTYLELNERANRLAHRLIASGTGPEHLVGVALDRGPLVPVALLAVLKAGAAYVPLDPAFPAQRLEHMLKDSGLRLLLAEPGSRDALQVPAGVEVLMLDEHQPWFESFSSTDPDVQVHARNLAYVMYTSGSTGLPKGVAIAHDALLNFVQSMAERPGIDARSRVLSLTSLSFDIAGLEIYGPLLKGGRVVCLRPGEQRDAQALLAVIDEERVNVIQATPSSWKMLAVHTRPGELAGKALLCGGEALEPELAQWLVAQGGTVWNLYGPTETTIWSARQQVLAGAPVSLGQPIANTALRVQEASGELLPPGIAGELSIGGQGLARGYFQRPGLTAERFVPDPLGNGDRLYRTGDLARYEDDTTLIYLGRVDHQVKIRGLRIELGEIEVRLRQVPGVLESVVAAVEGAAGKQLVAYLQWEVDAAAWQTPALKAHLRNELPAHMIPQQFIVMTQWPLTPNGKLDRKALPVPDLIDESVTYQPAQTHVELRLAALWAQALGVPRVGLSDNFFDLGGHSLLATQVNAQAQAEYAIDLPLIELFQAPTLAAYAQSVTARIPGDTQDLDELRDFLTDLETV</sequence>
<dbReference type="Pfam" id="PF00668">
    <property type="entry name" value="Condensation"/>
    <property type="match status" value="2"/>
</dbReference>
<dbReference type="PANTHER" id="PTHR45527">
    <property type="entry name" value="NONRIBOSOMAL PEPTIDE SYNTHETASE"/>
    <property type="match status" value="1"/>
</dbReference>
<name>A0AAU8RRU1_PSEPU</name>
<dbReference type="Gene3D" id="3.30.559.30">
    <property type="entry name" value="Nonribosomal peptide synthetase, condensation domain"/>
    <property type="match status" value="2"/>
</dbReference>
<dbReference type="FunFam" id="3.40.50.12780:FF:000012">
    <property type="entry name" value="Non-ribosomal peptide synthetase"/>
    <property type="match status" value="1"/>
</dbReference>
<dbReference type="InterPro" id="IPR009081">
    <property type="entry name" value="PP-bd_ACP"/>
</dbReference>